<comment type="caution">
    <text evidence="2">The sequence shown here is derived from an EMBL/GenBank/DDBJ whole genome shotgun (WGS) entry which is preliminary data.</text>
</comment>
<protein>
    <submittedName>
        <fullName evidence="2">ABC-2 type transport system permease protein</fullName>
    </submittedName>
</protein>
<dbReference type="OrthoDB" id="157137at2"/>
<keyword evidence="1" id="KW-1133">Transmembrane helix</keyword>
<accession>A0A2A9CQJ6</accession>
<feature type="transmembrane region" description="Helical" evidence="1">
    <location>
        <begin position="204"/>
        <end position="224"/>
    </location>
</feature>
<evidence type="ECO:0000313" key="2">
    <source>
        <dbReference type="EMBL" id="PFG16461.1"/>
    </source>
</evidence>
<evidence type="ECO:0000313" key="3">
    <source>
        <dbReference type="Proteomes" id="UP000226079"/>
    </source>
</evidence>
<feature type="transmembrane region" description="Helical" evidence="1">
    <location>
        <begin position="82"/>
        <end position="103"/>
    </location>
</feature>
<dbReference type="GO" id="GO:0140359">
    <property type="term" value="F:ABC-type transporter activity"/>
    <property type="evidence" value="ECO:0007669"/>
    <property type="project" value="InterPro"/>
</dbReference>
<feature type="transmembrane region" description="Helical" evidence="1">
    <location>
        <begin position="230"/>
        <end position="253"/>
    </location>
</feature>
<dbReference type="RefSeq" id="WP_098459998.1">
    <property type="nucleotide sequence ID" value="NZ_PDJC01000001.1"/>
</dbReference>
<dbReference type="GO" id="GO:0005886">
    <property type="term" value="C:plasma membrane"/>
    <property type="evidence" value="ECO:0007669"/>
    <property type="project" value="UniProtKB-SubCell"/>
</dbReference>
<dbReference type="AlphaFoldDB" id="A0A2A9CQJ6"/>
<feature type="transmembrane region" description="Helical" evidence="1">
    <location>
        <begin position="124"/>
        <end position="149"/>
    </location>
</feature>
<reference evidence="2 3" key="1">
    <citation type="submission" date="2017-10" db="EMBL/GenBank/DDBJ databases">
        <title>Sequencing the genomes of 1000 actinobacteria strains.</title>
        <authorList>
            <person name="Klenk H.-P."/>
        </authorList>
    </citation>
    <scope>NUCLEOTIDE SEQUENCE [LARGE SCALE GENOMIC DNA]</scope>
    <source>
        <strain evidence="2 3">DSM 15597</strain>
    </source>
</reference>
<feature type="transmembrane region" description="Helical" evidence="1">
    <location>
        <begin position="21"/>
        <end position="44"/>
    </location>
</feature>
<name>A0A2A9CQJ6_9ACTN</name>
<proteinExistence type="predicted"/>
<sequence length="263" mass="27754">MSAISTIVAKEWAGVVRNRTVLAVVLIVPLVITAIPIVMLAVMANLGISQSDFAEIGYLLNNPRFDGMGPVEAMQAVMASNMLVLFLMMPAMVPVTIATNSIVGEKLTRSLEPLLATPISTTQLLVAKGAAAAVPGIATAWAGYLIFLIGARIFSVSDRVFTIFIDPMWLVALLVLAPLLTVLAVSASIIVSSRATDPAAAQQVGGLVVLPLVLLLICTLSGVVQLSGVVFWIAAAVVAAIDVVLLRLGVRLFNRESILTRWK</sequence>
<gene>
    <name evidence="2" type="ORF">ATK74_0999</name>
</gene>
<keyword evidence="3" id="KW-1185">Reference proteome</keyword>
<keyword evidence="1" id="KW-0812">Transmembrane</keyword>
<keyword evidence="1" id="KW-0472">Membrane</keyword>
<dbReference type="Pfam" id="PF12679">
    <property type="entry name" value="ABC2_membrane_2"/>
    <property type="match status" value="1"/>
</dbReference>
<feature type="transmembrane region" description="Helical" evidence="1">
    <location>
        <begin position="169"/>
        <end position="192"/>
    </location>
</feature>
<dbReference type="Proteomes" id="UP000226079">
    <property type="component" value="Unassembled WGS sequence"/>
</dbReference>
<dbReference type="EMBL" id="PDJC01000001">
    <property type="protein sequence ID" value="PFG16461.1"/>
    <property type="molecule type" value="Genomic_DNA"/>
</dbReference>
<evidence type="ECO:0000256" key="1">
    <source>
        <dbReference type="SAM" id="Phobius"/>
    </source>
</evidence>
<organism evidence="2 3">
    <name type="scientific">Propionicimonas paludicola</name>
    <dbReference type="NCBI Taxonomy" id="185243"/>
    <lineage>
        <taxon>Bacteria</taxon>
        <taxon>Bacillati</taxon>
        <taxon>Actinomycetota</taxon>
        <taxon>Actinomycetes</taxon>
        <taxon>Propionibacteriales</taxon>
        <taxon>Nocardioidaceae</taxon>
        <taxon>Propionicimonas</taxon>
    </lineage>
</organism>